<proteinExistence type="inferred from homology"/>
<dbReference type="EMBL" id="UINC01001864">
    <property type="protein sequence ID" value="SUZ90073.1"/>
    <property type="molecule type" value="Genomic_DNA"/>
</dbReference>
<feature type="transmembrane region" description="Helical" evidence="7">
    <location>
        <begin position="78"/>
        <end position="97"/>
    </location>
</feature>
<evidence type="ECO:0000256" key="6">
    <source>
        <dbReference type="ARBA" id="ARBA00023136"/>
    </source>
</evidence>
<organism evidence="9">
    <name type="scientific">marine metagenome</name>
    <dbReference type="NCBI Taxonomy" id="408172"/>
    <lineage>
        <taxon>unclassified sequences</taxon>
        <taxon>metagenomes</taxon>
        <taxon>ecological metagenomes</taxon>
    </lineage>
</organism>
<sequence>MLAMTPWVRKLLIANAVMFFLYPLSPVELSFYPPDILVRPWTLVSYMFLHAGFMHLLFNMIGLYFFGPRVEDRLGAKGFLWLYLLSGLGAALFHFVFSREYPVVGASGAVYGILLAFAMYWPRVRIYLWAILPIEAWLLATLLVLGSLYAGVNPSMGSRTAHFAHLGGLAFAFVFIKWWEWRKGAAKRAFDKKLHPEASPTGIMGDRLATARWKGIVLDSLHELNRGEVVRLLAKVESEGAGNLSPSERQFLDRMSAD</sequence>
<keyword evidence="6 7" id="KW-0472">Membrane</keyword>
<keyword evidence="3 7" id="KW-0812">Transmembrane</keyword>
<dbReference type="GO" id="GO:0004252">
    <property type="term" value="F:serine-type endopeptidase activity"/>
    <property type="evidence" value="ECO:0007669"/>
    <property type="project" value="InterPro"/>
</dbReference>
<evidence type="ECO:0000259" key="8">
    <source>
        <dbReference type="Pfam" id="PF01694"/>
    </source>
</evidence>
<reference evidence="9" key="1">
    <citation type="submission" date="2018-05" db="EMBL/GenBank/DDBJ databases">
        <authorList>
            <person name="Lanie J.A."/>
            <person name="Ng W.-L."/>
            <person name="Kazmierczak K.M."/>
            <person name="Andrzejewski T.M."/>
            <person name="Davidsen T.M."/>
            <person name="Wayne K.J."/>
            <person name="Tettelin H."/>
            <person name="Glass J.I."/>
            <person name="Rusch D."/>
            <person name="Podicherti R."/>
            <person name="Tsui H.-C.T."/>
            <person name="Winkler M.E."/>
        </authorList>
    </citation>
    <scope>NUCLEOTIDE SEQUENCE</scope>
</reference>
<dbReference type="InterPro" id="IPR035952">
    <property type="entry name" value="Rhomboid-like_sf"/>
</dbReference>
<evidence type="ECO:0000256" key="1">
    <source>
        <dbReference type="ARBA" id="ARBA00004141"/>
    </source>
</evidence>
<feature type="transmembrane region" description="Helical" evidence="7">
    <location>
        <begin position="7"/>
        <end position="24"/>
    </location>
</feature>
<dbReference type="PANTHER" id="PTHR43731:SF14">
    <property type="entry name" value="PRESENILIN-ASSOCIATED RHOMBOID-LIKE PROTEIN, MITOCHONDRIAL"/>
    <property type="match status" value="1"/>
</dbReference>
<dbReference type="PANTHER" id="PTHR43731">
    <property type="entry name" value="RHOMBOID PROTEASE"/>
    <property type="match status" value="1"/>
</dbReference>
<feature type="transmembrane region" description="Helical" evidence="7">
    <location>
        <begin position="162"/>
        <end position="179"/>
    </location>
</feature>
<dbReference type="GO" id="GO:0016020">
    <property type="term" value="C:membrane"/>
    <property type="evidence" value="ECO:0007669"/>
    <property type="project" value="UniProtKB-SubCell"/>
</dbReference>
<comment type="similarity">
    <text evidence="2">Belongs to the peptidase S54 family.</text>
</comment>
<dbReference type="InterPro" id="IPR050925">
    <property type="entry name" value="Rhomboid_protease_S54"/>
</dbReference>
<dbReference type="Gene3D" id="1.20.1540.10">
    <property type="entry name" value="Rhomboid-like"/>
    <property type="match status" value="1"/>
</dbReference>
<keyword evidence="5 7" id="KW-1133">Transmembrane helix</keyword>
<gene>
    <name evidence="9" type="ORF">METZ01_LOCUS42927</name>
</gene>
<evidence type="ECO:0000256" key="7">
    <source>
        <dbReference type="SAM" id="Phobius"/>
    </source>
</evidence>
<evidence type="ECO:0000313" key="9">
    <source>
        <dbReference type="EMBL" id="SUZ90073.1"/>
    </source>
</evidence>
<dbReference type="AlphaFoldDB" id="A0A381RM38"/>
<comment type="subcellular location">
    <subcellularLocation>
        <location evidence="1">Membrane</location>
        <topology evidence="1">Multi-pass membrane protein</topology>
    </subcellularLocation>
</comment>
<evidence type="ECO:0000256" key="3">
    <source>
        <dbReference type="ARBA" id="ARBA00022692"/>
    </source>
</evidence>
<feature type="transmembrane region" description="Helical" evidence="7">
    <location>
        <begin position="44"/>
        <end position="66"/>
    </location>
</feature>
<protein>
    <recommendedName>
        <fullName evidence="8">Peptidase S54 rhomboid domain-containing protein</fullName>
    </recommendedName>
</protein>
<dbReference type="InterPro" id="IPR022764">
    <property type="entry name" value="Peptidase_S54_rhomboid_dom"/>
</dbReference>
<feature type="transmembrane region" description="Helical" evidence="7">
    <location>
        <begin position="103"/>
        <end position="121"/>
    </location>
</feature>
<dbReference type="Pfam" id="PF01694">
    <property type="entry name" value="Rhomboid"/>
    <property type="match status" value="1"/>
</dbReference>
<feature type="transmembrane region" description="Helical" evidence="7">
    <location>
        <begin position="128"/>
        <end position="150"/>
    </location>
</feature>
<accession>A0A381RM38</accession>
<dbReference type="SUPFAM" id="SSF144091">
    <property type="entry name" value="Rhomboid-like"/>
    <property type="match status" value="1"/>
</dbReference>
<feature type="domain" description="Peptidase S54 rhomboid" evidence="8">
    <location>
        <begin position="40"/>
        <end position="175"/>
    </location>
</feature>
<evidence type="ECO:0000256" key="2">
    <source>
        <dbReference type="ARBA" id="ARBA00009045"/>
    </source>
</evidence>
<keyword evidence="4" id="KW-0378">Hydrolase</keyword>
<evidence type="ECO:0000256" key="5">
    <source>
        <dbReference type="ARBA" id="ARBA00022989"/>
    </source>
</evidence>
<name>A0A381RM38_9ZZZZ</name>
<evidence type="ECO:0000256" key="4">
    <source>
        <dbReference type="ARBA" id="ARBA00022801"/>
    </source>
</evidence>